<dbReference type="RefSeq" id="WP_020934519.1">
    <property type="nucleotide sequence ID" value="NC_021915.1"/>
</dbReference>
<evidence type="ECO:0000256" key="6">
    <source>
        <dbReference type="ARBA" id="ARBA00037281"/>
    </source>
</evidence>
<evidence type="ECO:0000256" key="1">
    <source>
        <dbReference type="ARBA" id="ARBA00004236"/>
    </source>
</evidence>
<evidence type="ECO:0000256" key="9">
    <source>
        <dbReference type="ARBA" id="ARBA00040345"/>
    </source>
</evidence>
<gene>
    <name evidence="11" type="ORF">B841_05565</name>
</gene>
<evidence type="ECO:0000256" key="5">
    <source>
        <dbReference type="ARBA" id="ARBA00023136"/>
    </source>
</evidence>
<feature type="domain" description="Glycosyltransferase 2-like" evidence="10">
    <location>
        <begin position="14"/>
        <end position="113"/>
    </location>
</feature>
<evidence type="ECO:0000259" key="10">
    <source>
        <dbReference type="Pfam" id="PF00535"/>
    </source>
</evidence>
<dbReference type="OrthoDB" id="9802632at2"/>
<evidence type="ECO:0000256" key="4">
    <source>
        <dbReference type="ARBA" id="ARBA00022679"/>
    </source>
</evidence>
<dbReference type="GO" id="GO:0005886">
    <property type="term" value="C:plasma membrane"/>
    <property type="evidence" value="ECO:0007669"/>
    <property type="project" value="UniProtKB-SubCell"/>
</dbReference>
<dbReference type="PANTHER" id="PTHR43646">
    <property type="entry name" value="GLYCOSYLTRANSFERASE"/>
    <property type="match status" value="1"/>
</dbReference>
<keyword evidence="4 11" id="KW-0808">Transferase</keyword>
<reference evidence="11 12" key="1">
    <citation type="submission" date="2012-11" db="EMBL/GenBank/DDBJ databases">
        <title>The complete genome sequence of Corynebacterium maris Coryn-1 (=DSM 45190).</title>
        <authorList>
            <person name="Schaffert L."/>
            <person name="Albersmeier A."/>
            <person name="Kalinowski J."/>
            <person name="Ruckert C."/>
        </authorList>
    </citation>
    <scope>NUCLEOTIDE SEQUENCE [LARGE SCALE GENOMIC DNA]</scope>
    <source>
        <strain evidence="12">Coryn-1</strain>
    </source>
</reference>
<dbReference type="CDD" id="cd00761">
    <property type="entry name" value="Glyco_tranf_GTA_type"/>
    <property type="match status" value="1"/>
</dbReference>
<name>S5TI77_9CORY</name>
<dbReference type="HOGENOM" id="CLU_025996_17_0_11"/>
<keyword evidence="12" id="KW-1185">Reference proteome</keyword>
<comment type="subcellular location">
    <subcellularLocation>
        <location evidence="1">Cell membrane</location>
    </subcellularLocation>
</comment>
<dbReference type="KEGG" id="cmd:B841_05565"/>
<dbReference type="eggNOG" id="COG0463">
    <property type="taxonomic scope" value="Bacteria"/>
</dbReference>
<dbReference type="Pfam" id="PF00535">
    <property type="entry name" value="Glycos_transf_2"/>
    <property type="match status" value="1"/>
</dbReference>
<dbReference type="STRING" id="1224163.B841_05565"/>
<keyword evidence="5" id="KW-0472">Membrane</keyword>
<comment type="similarity">
    <text evidence="8">Belongs to the glycosyltransferase 2 family. CrtQ subfamily.</text>
</comment>
<dbReference type="InterPro" id="IPR029044">
    <property type="entry name" value="Nucleotide-diphossugar_trans"/>
</dbReference>
<proteinExistence type="inferred from homology"/>
<dbReference type="PATRIC" id="fig|1224163.3.peg.1116"/>
<dbReference type="GO" id="GO:0016757">
    <property type="term" value="F:glycosyltransferase activity"/>
    <property type="evidence" value="ECO:0007669"/>
    <property type="project" value="UniProtKB-KW"/>
</dbReference>
<evidence type="ECO:0000313" key="12">
    <source>
        <dbReference type="Proteomes" id="UP000015388"/>
    </source>
</evidence>
<evidence type="ECO:0000256" key="3">
    <source>
        <dbReference type="ARBA" id="ARBA00022676"/>
    </source>
</evidence>
<comment type="pathway">
    <text evidence="7">Carotenoid biosynthesis; staphyloxanthin biosynthesis; staphyloxanthin from farnesyl diphosphate: step 4/5.</text>
</comment>
<dbReference type="SUPFAM" id="SSF53448">
    <property type="entry name" value="Nucleotide-diphospho-sugar transferases"/>
    <property type="match status" value="1"/>
</dbReference>
<dbReference type="InterPro" id="IPR001173">
    <property type="entry name" value="Glyco_trans_2-like"/>
</dbReference>
<dbReference type="AlphaFoldDB" id="S5TI77"/>
<comment type="function">
    <text evidence="6">Catalyzes the glycosylation of 4,4'-diaponeurosporenoate, i.e. the esterification of glucose at the C1'' position with the carboxyl group of 4,4'-diaponeurosporenic acid, to form glycosyl-4,4'-diaponeurosporenoate. This is a step in the biosynthesis of staphyloxanthin, an orange pigment present in most staphylococci strains.</text>
</comment>
<keyword evidence="3" id="KW-0328">Glycosyltransferase</keyword>
<dbReference type="PANTHER" id="PTHR43646:SF2">
    <property type="entry name" value="GLYCOSYLTRANSFERASE 2-LIKE DOMAIN-CONTAINING PROTEIN"/>
    <property type="match status" value="1"/>
</dbReference>
<protein>
    <recommendedName>
        <fullName evidence="9">4,4'-diaponeurosporenoate glycosyltransferase</fullName>
    </recommendedName>
</protein>
<sequence>MTHQSARTDGPTFSVVIPCRNDAELLDRCLASFAAQLRPADEIIVVDNASTDHTRKVALRHGARVVDEPREGITWATKAGFDAAVSDVFVRVDADVHVEPAYLQKLQDVWQAADSSPGRRVVGVTGSARFDLDGPAGDFASSAYLGAYRASVGSALGHHPLYGTNCSIRADWWARVREDVDFSDTLVHDDMHLSFAVGEDETIWFQPDLVVGMDDRALRGIRQITVRFYRGFYTMVRNWQDHPPHRRLARRGRLGKTLKEAM</sequence>
<dbReference type="Gene3D" id="3.90.550.10">
    <property type="entry name" value="Spore Coat Polysaccharide Biosynthesis Protein SpsA, Chain A"/>
    <property type="match status" value="1"/>
</dbReference>
<evidence type="ECO:0000256" key="8">
    <source>
        <dbReference type="ARBA" id="ARBA00038120"/>
    </source>
</evidence>
<evidence type="ECO:0000256" key="7">
    <source>
        <dbReference type="ARBA" id="ARBA00037904"/>
    </source>
</evidence>
<dbReference type="Proteomes" id="UP000015388">
    <property type="component" value="Chromosome"/>
</dbReference>
<accession>S5TI77</accession>
<dbReference type="EMBL" id="CP003924">
    <property type="protein sequence ID" value="AGS34586.1"/>
    <property type="molecule type" value="Genomic_DNA"/>
</dbReference>
<keyword evidence="2" id="KW-1003">Cell membrane</keyword>
<evidence type="ECO:0000313" key="11">
    <source>
        <dbReference type="EMBL" id="AGS34586.1"/>
    </source>
</evidence>
<organism evidence="11 12">
    <name type="scientific">Corynebacterium maris DSM 45190</name>
    <dbReference type="NCBI Taxonomy" id="1224163"/>
    <lineage>
        <taxon>Bacteria</taxon>
        <taxon>Bacillati</taxon>
        <taxon>Actinomycetota</taxon>
        <taxon>Actinomycetes</taxon>
        <taxon>Mycobacteriales</taxon>
        <taxon>Corynebacteriaceae</taxon>
        <taxon>Corynebacterium</taxon>
    </lineage>
</organism>
<evidence type="ECO:0000256" key="2">
    <source>
        <dbReference type="ARBA" id="ARBA00022475"/>
    </source>
</evidence>